<reference evidence="3" key="1">
    <citation type="submission" date="2021-02" db="EMBL/GenBank/DDBJ databases">
        <authorList>
            <person name="Nowell W R."/>
        </authorList>
    </citation>
    <scope>NUCLEOTIDE SEQUENCE</scope>
</reference>
<evidence type="ECO:0000313" key="3">
    <source>
        <dbReference type="EMBL" id="CAF0862674.1"/>
    </source>
</evidence>
<gene>
    <name evidence="3" type="ORF">JYZ213_LOCUS8517</name>
</gene>
<name>A0A813X3I5_9BILA</name>
<dbReference type="InterPro" id="IPR007934">
    <property type="entry name" value="AbfB_ABD"/>
</dbReference>
<dbReference type="EMBL" id="CAJNOG010000058">
    <property type="protein sequence ID" value="CAF0862674.1"/>
    <property type="molecule type" value="Genomic_DNA"/>
</dbReference>
<dbReference type="AlphaFoldDB" id="A0A813X3I5"/>
<feature type="domain" description="Alpha-L-arabinofuranosidase B arabinose-binding" evidence="2">
    <location>
        <begin position="197"/>
        <end position="305"/>
    </location>
</feature>
<dbReference type="SUPFAM" id="SSF110221">
    <property type="entry name" value="AbfB domain"/>
    <property type="match status" value="1"/>
</dbReference>
<sequence length="340" mass="39572">MYFFVGLFYIITIIPLIEQKASITLQTELLELTDQINKSPKSQYDYYFRVDYLIKQLLCQPISTFNTSLSIASVQEQTNVKINQLLMQEIKIDIIYFNVLSKNTKQNSASKSICNYIIELHIGFNFSKNCDSTCQSIEIQRLTSKTQPFGSPARPLSLLTLYSSNSLKSNVAFFIQHFYIHRSSKYYHQSVYIQSFYDNRYISAFILDADVEQTSITMTEIDRSLFLIRDGLEQSTYETNSTDIFISFSSYSENNIYLRRVNGRVTLAKNNQLTLFKQDATFKLIMNEEKNMVAFESINIPEYYIAVDPDSKTALILEKPQKKVLTINDLNEEFLFKFNF</sequence>
<keyword evidence="1" id="KW-0732">Signal</keyword>
<protein>
    <recommendedName>
        <fullName evidence="2">Alpha-L-arabinofuranosidase B arabinose-binding domain-containing protein</fullName>
    </recommendedName>
</protein>
<dbReference type="GO" id="GO:0046373">
    <property type="term" value="P:L-arabinose metabolic process"/>
    <property type="evidence" value="ECO:0007669"/>
    <property type="project" value="InterPro"/>
</dbReference>
<dbReference type="Gene3D" id="2.80.10.50">
    <property type="match status" value="1"/>
</dbReference>
<dbReference type="Proteomes" id="UP000663845">
    <property type="component" value="Unassembled WGS sequence"/>
</dbReference>
<dbReference type="InterPro" id="IPR036195">
    <property type="entry name" value="AbfB_ABD_sf"/>
</dbReference>
<feature type="signal peptide" evidence="1">
    <location>
        <begin position="1"/>
        <end position="19"/>
    </location>
</feature>
<feature type="chain" id="PRO_5032902392" description="Alpha-L-arabinofuranosidase B arabinose-binding domain-containing protein" evidence="1">
    <location>
        <begin position="20"/>
        <end position="340"/>
    </location>
</feature>
<accession>A0A813X3I5</accession>
<organism evidence="3 4">
    <name type="scientific">Adineta steineri</name>
    <dbReference type="NCBI Taxonomy" id="433720"/>
    <lineage>
        <taxon>Eukaryota</taxon>
        <taxon>Metazoa</taxon>
        <taxon>Spiralia</taxon>
        <taxon>Gnathifera</taxon>
        <taxon>Rotifera</taxon>
        <taxon>Eurotatoria</taxon>
        <taxon>Bdelloidea</taxon>
        <taxon>Adinetida</taxon>
        <taxon>Adinetidae</taxon>
        <taxon>Adineta</taxon>
    </lineage>
</organism>
<dbReference type="Pfam" id="PF05270">
    <property type="entry name" value="AbfB"/>
    <property type="match status" value="1"/>
</dbReference>
<evidence type="ECO:0000313" key="4">
    <source>
        <dbReference type="Proteomes" id="UP000663845"/>
    </source>
</evidence>
<comment type="caution">
    <text evidence="3">The sequence shown here is derived from an EMBL/GenBank/DDBJ whole genome shotgun (WGS) entry which is preliminary data.</text>
</comment>
<evidence type="ECO:0000256" key="1">
    <source>
        <dbReference type="SAM" id="SignalP"/>
    </source>
</evidence>
<dbReference type="GO" id="GO:0046556">
    <property type="term" value="F:alpha-L-arabinofuranosidase activity"/>
    <property type="evidence" value="ECO:0007669"/>
    <property type="project" value="InterPro"/>
</dbReference>
<proteinExistence type="predicted"/>
<evidence type="ECO:0000259" key="2">
    <source>
        <dbReference type="Pfam" id="PF05270"/>
    </source>
</evidence>